<dbReference type="Proteomes" id="UP001501692">
    <property type="component" value="Unassembled WGS sequence"/>
</dbReference>
<evidence type="ECO:0000256" key="2">
    <source>
        <dbReference type="ARBA" id="ARBA00022729"/>
    </source>
</evidence>
<reference evidence="8" key="1">
    <citation type="journal article" date="2019" name="Int. J. Syst. Evol. Microbiol.">
        <title>The Global Catalogue of Microorganisms (GCM) 10K type strain sequencing project: providing services to taxonomists for standard genome sequencing and annotation.</title>
        <authorList>
            <consortium name="The Broad Institute Genomics Platform"/>
            <consortium name="The Broad Institute Genome Sequencing Center for Infectious Disease"/>
            <person name="Wu L."/>
            <person name="Ma J."/>
        </authorList>
    </citation>
    <scope>NUCLEOTIDE SEQUENCE [LARGE SCALE GENOMIC DNA]</scope>
    <source>
        <strain evidence="8">JCM 18287</strain>
    </source>
</reference>
<evidence type="ECO:0000256" key="3">
    <source>
        <dbReference type="ARBA" id="ARBA00022801"/>
    </source>
</evidence>
<gene>
    <name evidence="7" type="ORF">GCM10023315_02440</name>
</gene>
<feature type="domain" description="Glycosyl hydrolase family 30 TIM-barrel" evidence="5">
    <location>
        <begin position="110"/>
        <end position="440"/>
    </location>
</feature>
<proteinExistence type="inferred from homology"/>
<keyword evidence="3 4" id="KW-0378">Hydrolase</keyword>
<accession>A0ABP9H0N7</accession>
<evidence type="ECO:0000256" key="4">
    <source>
        <dbReference type="RuleBase" id="RU361188"/>
    </source>
</evidence>
<dbReference type="Pfam" id="PF17189">
    <property type="entry name" value="Glyco_hydro_30C"/>
    <property type="match status" value="1"/>
</dbReference>
<dbReference type="InterPro" id="IPR001139">
    <property type="entry name" value="Glyco_hydro_30"/>
</dbReference>
<evidence type="ECO:0000313" key="8">
    <source>
        <dbReference type="Proteomes" id="UP001501692"/>
    </source>
</evidence>
<keyword evidence="8" id="KW-1185">Reference proteome</keyword>
<dbReference type="PANTHER" id="PTHR11069:SF23">
    <property type="entry name" value="LYSOSOMAL ACID GLUCOSYLCERAMIDASE"/>
    <property type="match status" value="1"/>
</dbReference>
<dbReference type="InterPro" id="IPR013780">
    <property type="entry name" value="Glyco_hydro_b"/>
</dbReference>
<dbReference type="Pfam" id="PF02055">
    <property type="entry name" value="Glyco_hydro_30"/>
    <property type="match status" value="1"/>
</dbReference>
<comment type="similarity">
    <text evidence="1 4">Belongs to the glycosyl hydrolase 30 family.</text>
</comment>
<dbReference type="Gene3D" id="3.20.20.80">
    <property type="entry name" value="Glycosidases"/>
    <property type="match status" value="1"/>
</dbReference>
<evidence type="ECO:0000256" key="1">
    <source>
        <dbReference type="ARBA" id="ARBA00005382"/>
    </source>
</evidence>
<dbReference type="SUPFAM" id="SSF51445">
    <property type="entry name" value="(Trans)glycosidases"/>
    <property type="match status" value="1"/>
</dbReference>
<keyword evidence="4" id="KW-0326">Glycosidase</keyword>
<evidence type="ECO:0000313" key="7">
    <source>
        <dbReference type="EMBL" id="GAA4958461.1"/>
    </source>
</evidence>
<dbReference type="InterPro" id="IPR033452">
    <property type="entry name" value="GH30_C"/>
</dbReference>
<keyword evidence="2" id="KW-0732">Signal</keyword>
<organism evidence="7 8">
    <name type="scientific">Algibacter aquimarinus</name>
    <dbReference type="NCBI Taxonomy" id="1136748"/>
    <lineage>
        <taxon>Bacteria</taxon>
        <taxon>Pseudomonadati</taxon>
        <taxon>Bacteroidota</taxon>
        <taxon>Flavobacteriia</taxon>
        <taxon>Flavobacteriales</taxon>
        <taxon>Flavobacteriaceae</taxon>
        <taxon>Algibacter</taxon>
    </lineage>
</organism>
<evidence type="ECO:0000259" key="5">
    <source>
        <dbReference type="Pfam" id="PF02055"/>
    </source>
</evidence>
<evidence type="ECO:0000259" key="6">
    <source>
        <dbReference type="Pfam" id="PF17189"/>
    </source>
</evidence>
<comment type="caution">
    <text evidence="7">The sequence shown here is derived from an EMBL/GenBank/DDBJ whole genome shotgun (WGS) entry which is preliminary data.</text>
</comment>
<dbReference type="InterPro" id="IPR017853">
    <property type="entry name" value="GH"/>
</dbReference>
<dbReference type="EMBL" id="BAABJK010000002">
    <property type="protein sequence ID" value="GAA4958461.1"/>
    <property type="molecule type" value="Genomic_DNA"/>
</dbReference>
<feature type="domain" description="Glycosyl hydrolase family 30 beta sandwich" evidence="6">
    <location>
        <begin position="443"/>
        <end position="502"/>
    </location>
</feature>
<protein>
    <submittedName>
        <fullName evidence="7">Glycoside hydrolase family 30 beta sandwich domain-containing protein</fullName>
    </submittedName>
</protein>
<name>A0ABP9H0N7_9FLAO</name>
<dbReference type="GO" id="GO:0016787">
    <property type="term" value="F:hydrolase activity"/>
    <property type="evidence" value="ECO:0007669"/>
    <property type="project" value="UniProtKB-KW"/>
</dbReference>
<dbReference type="Gene3D" id="2.60.40.1180">
    <property type="entry name" value="Golgi alpha-mannosidase II"/>
    <property type="match status" value="1"/>
</dbReference>
<dbReference type="PANTHER" id="PTHR11069">
    <property type="entry name" value="GLUCOSYLCERAMIDASE"/>
    <property type="match status" value="1"/>
</dbReference>
<sequence>MNLSNNKNRTISKGSLIKIMKRKNITIIHKSFVLTVLVSILFSCQSCQNTDDNFNTVPPPTSETVDVDFFLTRADESALFSRQESGISAFNDNANFSINVSDGTIYQEMDGFGYSLTGGSALHINNMSASSRSALLNELFKWDDNNIGVSYLRISIGSSDLDEAPFSYNDLPSGETDVNMSNFSINKDKENLIPVLKEILSINPNIKITATPWSAPAWMKTNQSTIGGSLRTEYYEAYANYFVKYIEAMAAEGITISALIPQNEPLNETNNPSMVMQPVEQANFIKNNLGPALQTAGIFTKIIAYGHNPDRTDFPITVLNDNDANPFIDGSAFHLYAGRIDNLSLVHNAHPDKNIYFSEQWVSANEAFSDALKWHARELLVGAPRNWSKTVLEWNLAADANQDPHTDGGCTECLGAVTIEGNNVTKNVAYYIIAHAAKYVRPGSVRIESNFSTELPNVAYKTPDDSIVVIVLNNTGTKKDFNIKVADKPITTSLDAGAVGTFVW</sequence>
<dbReference type="InterPro" id="IPR033453">
    <property type="entry name" value="Glyco_hydro_30_TIM-barrel"/>
</dbReference>